<evidence type="ECO:0000313" key="4">
    <source>
        <dbReference type="Proteomes" id="UP000184188"/>
    </source>
</evidence>
<evidence type="ECO:0000256" key="1">
    <source>
        <dbReference type="SAM" id="MobiDB-lite"/>
    </source>
</evidence>
<evidence type="ECO:0000259" key="2">
    <source>
        <dbReference type="Pfam" id="PF13391"/>
    </source>
</evidence>
<protein>
    <recommendedName>
        <fullName evidence="2">HNH nuclease domain-containing protein</fullName>
    </recommendedName>
</protein>
<feature type="domain" description="HNH nuclease" evidence="2">
    <location>
        <begin position="150"/>
        <end position="247"/>
    </location>
</feature>
<gene>
    <name evidence="3" type="ORF">ASPZODRAFT_132593</name>
</gene>
<organism evidence="3 4">
    <name type="scientific">Penicilliopsis zonata CBS 506.65</name>
    <dbReference type="NCBI Taxonomy" id="1073090"/>
    <lineage>
        <taxon>Eukaryota</taxon>
        <taxon>Fungi</taxon>
        <taxon>Dikarya</taxon>
        <taxon>Ascomycota</taxon>
        <taxon>Pezizomycotina</taxon>
        <taxon>Eurotiomycetes</taxon>
        <taxon>Eurotiomycetidae</taxon>
        <taxon>Eurotiales</taxon>
        <taxon>Aspergillaceae</taxon>
        <taxon>Penicilliopsis</taxon>
    </lineage>
</organism>
<accession>A0A1L9SH16</accession>
<name>A0A1L9SH16_9EURO</name>
<feature type="compositionally biased region" description="Low complexity" evidence="1">
    <location>
        <begin position="10"/>
        <end position="21"/>
    </location>
</feature>
<dbReference type="OrthoDB" id="2104739at2759"/>
<feature type="region of interest" description="Disordered" evidence="1">
    <location>
        <begin position="1"/>
        <end position="27"/>
    </location>
</feature>
<keyword evidence="4" id="KW-1185">Reference proteome</keyword>
<dbReference type="STRING" id="1073090.A0A1L9SH16"/>
<dbReference type="RefSeq" id="XP_022581035.1">
    <property type="nucleotide sequence ID" value="XM_022723065.1"/>
</dbReference>
<dbReference type="GeneID" id="34609530"/>
<dbReference type="Proteomes" id="UP000184188">
    <property type="component" value="Unassembled WGS sequence"/>
</dbReference>
<sequence length="355" mass="39624">MDPLKRKRSSPQPSRRSARLQALHSSESSGLLTAAKDRIAHYTDQQRPHEDKLKAALAAFLDWLPDGGRESVARDIVNATTDDQLHAVFYNLLTGLVMPMKVRSGRSSMGSSPHTHRFQLIEAVTATLNQPSEHQESFHDLCLKRDGHCCVVTGEMDTNTWIERGSPEGVDFGPVEVAHIIPLSYASWSRSTESPSQTASAWEVLWRCFPGVRQAGLKVETINSITNCLTMRSPVRSAFGKFAIAFKPTDTPNVYERVLFRRYPSAERRSLPASDRIEFNQAPGAEDLPLPCAAFLDCHYRLAEILNVSGMAETIDEHWRRWEDLKGSAGDMLHPDGGTDIGGYLKVALWERVAR</sequence>
<dbReference type="InterPro" id="IPR003615">
    <property type="entry name" value="HNH_nuc"/>
</dbReference>
<reference evidence="4" key="1">
    <citation type="journal article" date="2017" name="Genome Biol.">
        <title>Comparative genomics reveals high biological diversity and specific adaptations in the industrially and medically important fungal genus Aspergillus.</title>
        <authorList>
            <person name="de Vries R.P."/>
            <person name="Riley R."/>
            <person name="Wiebenga A."/>
            <person name="Aguilar-Osorio G."/>
            <person name="Amillis S."/>
            <person name="Uchima C.A."/>
            <person name="Anderluh G."/>
            <person name="Asadollahi M."/>
            <person name="Askin M."/>
            <person name="Barry K."/>
            <person name="Battaglia E."/>
            <person name="Bayram O."/>
            <person name="Benocci T."/>
            <person name="Braus-Stromeyer S.A."/>
            <person name="Caldana C."/>
            <person name="Canovas D."/>
            <person name="Cerqueira G.C."/>
            <person name="Chen F."/>
            <person name="Chen W."/>
            <person name="Choi C."/>
            <person name="Clum A."/>
            <person name="Dos Santos R.A."/>
            <person name="Damasio A.R."/>
            <person name="Diallinas G."/>
            <person name="Emri T."/>
            <person name="Fekete E."/>
            <person name="Flipphi M."/>
            <person name="Freyberg S."/>
            <person name="Gallo A."/>
            <person name="Gournas C."/>
            <person name="Habgood R."/>
            <person name="Hainaut M."/>
            <person name="Harispe M.L."/>
            <person name="Henrissat B."/>
            <person name="Hilden K.S."/>
            <person name="Hope R."/>
            <person name="Hossain A."/>
            <person name="Karabika E."/>
            <person name="Karaffa L."/>
            <person name="Karanyi Z."/>
            <person name="Krasevec N."/>
            <person name="Kuo A."/>
            <person name="Kusch H."/>
            <person name="LaButti K."/>
            <person name="Lagendijk E.L."/>
            <person name="Lapidus A."/>
            <person name="Levasseur A."/>
            <person name="Lindquist E."/>
            <person name="Lipzen A."/>
            <person name="Logrieco A.F."/>
            <person name="MacCabe A."/>
            <person name="Maekelae M.R."/>
            <person name="Malavazi I."/>
            <person name="Melin P."/>
            <person name="Meyer V."/>
            <person name="Mielnichuk N."/>
            <person name="Miskei M."/>
            <person name="Molnar A.P."/>
            <person name="Mule G."/>
            <person name="Ngan C.Y."/>
            <person name="Orejas M."/>
            <person name="Orosz E."/>
            <person name="Ouedraogo J.P."/>
            <person name="Overkamp K.M."/>
            <person name="Park H.-S."/>
            <person name="Perrone G."/>
            <person name="Piumi F."/>
            <person name="Punt P.J."/>
            <person name="Ram A.F."/>
            <person name="Ramon A."/>
            <person name="Rauscher S."/>
            <person name="Record E."/>
            <person name="Riano-Pachon D.M."/>
            <person name="Robert V."/>
            <person name="Roehrig J."/>
            <person name="Ruller R."/>
            <person name="Salamov A."/>
            <person name="Salih N.S."/>
            <person name="Samson R.A."/>
            <person name="Sandor E."/>
            <person name="Sanguinetti M."/>
            <person name="Schuetze T."/>
            <person name="Sepcic K."/>
            <person name="Shelest E."/>
            <person name="Sherlock G."/>
            <person name="Sophianopoulou V."/>
            <person name="Squina F.M."/>
            <person name="Sun H."/>
            <person name="Susca A."/>
            <person name="Todd R.B."/>
            <person name="Tsang A."/>
            <person name="Unkles S.E."/>
            <person name="van de Wiele N."/>
            <person name="van Rossen-Uffink D."/>
            <person name="Oliveira J.V."/>
            <person name="Vesth T.C."/>
            <person name="Visser J."/>
            <person name="Yu J.-H."/>
            <person name="Zhou M."/>
            <person name="Andersen M.R."/>
            <person name="Archer D.B."/>
            <person name="Baker S.E."/>
            <person name="Benoit I."/>
            <person name="Brakhage A.A."/>
            <person name="Braus G.H."/>
            <person name="Fischer R."/>
            <person name="Frisvad J.C."/>
            <person name="Goldman G.H."/>
            <person name="Houbraken J."/>
            <person name="Oakley B."/>
            <person name="Pocsi I."/>
            <person name="Scazzocchio C."/>
            <person name="Seiboth B."/>
            <person name="vanKuyk P.A."/>
            <person name="Wortman J."/>
            <person name="Dyer P.S."/>
            <person name="Grigoriev I.V."/>
        </authorList>
    </citation>
    <scope>NUCLEOTIDE SEQUENCE [LARGE SCALE GENOMIC DNA]</scope>
    <source>
        <strain evidence="4">CBS 506.65</strain>
    </source>
</reference>
<dbReference type="VEuPathDB" id="FungiDB:ASPZODRAFT_132593"/>
<dbReference type="EMBL" id="KV878342">
    <property type="protein sequence ID" value="OJJ46525.1"/>
    <property type="molecule type" value="Genomic_DNA"/>
</dbReference>
<evidence type="ECO:0000313" key="3">
    <source>
        <dbReference type="EMBL" id="OJJ46525.1"/>
    </source>
</evidence>
<proteinExistence type="predicted"/>
<dbReference type="AlphaFoldDB" id="A0A1L9SH16"/>
<dbReference type="Pfam" id="PF13391">
    <property type="entry name" value="HNH_2"/>
    <property type="match status" value="1"/>
</dbReference>